<dbReference type="AlphaFoldDB" id="A0A0A9A069"/>
<dbReference type="EMBL" id="GBRH01253419">
    <property type="protein sequence ID" value="JAD44476.1"/>
    <property type="molecule type" value="Transcribed_RNA"/>
</dbReference>
<reference evidence="1" key="1">
    <citation type="submission" date="2014-09" db="EMBL/GenBank/DDBJ databases">
        <authorList>
            <person name="Magalhaes I.L.F."/>
            <person name="Oliveira U."/>
            <person name="Santos F.R."/>
            <person name="Vidigal T.H.D.A."/>
            <person name="Brescovit A.D."/>
            <person name="Santos A.J."/>
        </authorList>
    </citation>
    <scope>NUCLEOTIDE SEQUENCE</scope>
    <source>
        <tissue evidence="1">Shoot tissue taken approximately 20 cm above the soil surface</tissue>
    </source>
</reference>
<accession>A0A0A9A069</accession>
<name>A0A0A9A069_ARUDO</name>
<protein>
    <submittedName>
        <fullName evidence="1">Uncharacterized protein</fullName>
    </submittedName>
</protein>
<organism evidence="1">
    <name type="scientific">Arundo donax</name>
    <name type="common">Giant reed</name>
    <name type="synonym">Donax arundinaceus</name>
    <dbReference type="NCBI Taxonomy" id="35708"/>
    <lineage>
        <taxon>Eukaryota</taxon>
        <taxon>Viridiplantae</taxon>
        <taxon>Streptophyta</taxon>
        <taxon>Embryophyta</taxon>
        <taxon>Tracheophyta</taxon>
        <taxon>Spermatophyta</taxon>
        <taxon>Magnoliopsida</taxon>
        <taxon>Liliopsida</taxon>
        <taxon>Poales</taxon>
        <taxon>Poaceae</taxon>
        <taxon>PACMAD clade</taxon>
        <taxon>Arundinoideae</taxon>
        <taxon>Arundineae</taxon>
        <taxon>Arundo</taxon>
    </lineage>
</organism>
<evidence type="ECO:0000313" key="1">
    <source>
        <dbReference type="EMBL" id="JAD44476.1"/>
    </source>
</evidence>
<reference evidence="1" key="2">
    <citation type="journal article" date="2015" name="Data Brief">
        <title>Shoot transcriptome of the giant reed, Arundo donax.</title>
        <authorList>
            <person name="Barrero R.A."/>
            <person name="Guerrero F.D."/>
            <person name="Moolhuijzen P."/>
            <person name="Goolsby J.A."/>
            <person name="Tidwell J."/>
            <person name="Bellgard S.E."/>
            <person name="Bellgard M.I."/>
        </authorList>
    </citation>
    <scope>NUCLEOTIDE SEQUENCE</scope>
    <source>
        <tissue evidence="1">Shoot tissue taken approximately 20 cm above the soil surface</tissue>
    </source>
</reference>
<sequence length="25" mass="2919">MQSMERALTIAIRRIQDVGINWIFG</sequence>
<proteinExistence type="predicted"/>